<dbReference type="STRING" id="84645.A0A498MY33"/>
<evidence type="ECO:0000256" key="3">
    <source>
        <dbReference type="ARBA" id="ARBA00022833"/>
    </source>
</evidence>
<evidence type="ECO:0000256" key="2">
    <source>
        <dbReference type="ARBA" id="ARBA00022737"/>
    </source>
</evidence>
<dbReference type="Gene3D" id="4.10.1130.20">
    <property type="match status" value="2"/>
</dbReference>
<dbReference type="FunFam" id="4.10.1130.20:FF:000001">
    <property type="entry name" value="Cysteine and histidine-rich domain-containing protein 1"/>
    <property type="match status" value="1"/>
</dbReference>
<dbReference type="PROSITE" id="PS51401">
    <property type="entry name" value="CHORD"/>
    <property type="match status" value="2"/>
</dbReference>
<dbReference type="CDD" id="cd06488">
    <property type="entry name" value="p23_melusin_like"/>
    <property type="match status" value="1"/>
</dbReference>
<evidence type="ECO:0000313" key="8">
    <source>
        <dbReference type="Proteomes" id="UP000290572"/>
    </source>
</evidence>
<evidence type="ECO:0000259" key="6">
    <source>
        <dbReference type="PROSITE" id="PS51401"/>
    </source>
</evidence>
<dbReference type="GO" id="GO:0046872">
    <property type="term" value="F:metal ion binding"/>
    <property type="evidence" value="ECO:0007669"/>
    <property type="project" value="UniProtKB-KW"/>
</dbReference>
<sequence>MALLCYNRGCGARFDADKNSDDACQFHPGVPIFHDALKGWSCCKKRTTDFSEFLSIKGCTRGRHSNEKPEEPLRPEVTSDKGDVKQHSEEIIYRGPKSAEALEKERPSDMFFDSLLSRSDEPKTKLQVKVSPSLAQIAEKMEITEREKREKLESQVMVVGVKCKNAGCKTIYQGPETDAEICTYHPGVPVFHEGYKYWNCCCIKTTDFNAFLDQKGCTTGKHCWIPKQDKKKVACRHDWHQTGNQVVVTIYAKNSSPEHSYVEANRTALTCHIQFEGDKVFHKDIPLWGVIDVKSSFVNMVPSKVEVTMRKADAVAWGKLEDPKHKPEPEVTDEMNTEQEDVKPDWYISDDDISDGPPELEEPVAVPPEKI</sequence>
<keyword evidence="3" id="KW-0862">Zinc</keyword>
<feature type="compositionally biased region" description="Basic and acidic residues" evidence="4">
    <location>
        <begin position="320"/>
        <end position="329"/>
    </location>
</feature>
<evidence type="ECO:0000256" key="1">
    <source>
        <dbReference type="ARBA" id="ARBA00022723"/>
    </source>
</evidence>
<dbReference type="InterPro" id="IPR007051">
    <property type="entry name" value="CHORD_dom"/>
</dbReference>
<keyword evidence="2" id="KW-0677">Repeat</keyword>
<dbReference type="PROSITE" id="PS51203">
    <property type="entry name" value="CS"/>
    <property type="match status" value="1"/>
</dbReference>
<dbReference type="AlphaFoldDB" id="A0A498MY33"/>
<dbReference type="Pfam" id="PF04969">
    <property type="entry name" value="CS"/>
    <property type="match status" value="1"/>
</dbReference>
<keyword evidence="8" id="KW-1185">Reference proteome</keyword>
<reference evidence="7 8" key="1">
    <citation type="submission" date="2018-03" db="EMBL/GenBank/DDBJ databases">
        <title>Draft genome sequence of Rohu Carp (Labeo rohita).</title>
        <authorList>
            <person name="Das P."/>
            <person name="Kushwaha B."/>
            <person name="Joshi C.G."/>
            <person name="Kumar D."/>
            <person name="Nagpure N.S."/>
            <person name="Sahoo L."/>
            <person name="Das S.P."/>
            <person name="Bit A."/>
            <person name="Patnaik S."/>
            <person name="Meher P.K."/>
            <person name="Jayasankar P."/>
            <person name="Koringa P.G."/>
            <person name="Patel N.V."/>
            <person name="Hinsu A.T."/>
            <person name="Kumar R."/>
            <person name="Pandey M."/>
            <person name="Agarwal S."/>
            <person name="Srivastava S."/>
            <person name="Singh M."/>
            <person name="Iquebal M.A."/>
            <person name="Jaiswal S."/>
            <person name="Angadi U.B."/>
            <person name="Kumar N."/>
            <person name="Raza M."/>
            <person name="Shah T.M."/>
            <person name="Rai A."/>
            <person name="Jena J.K."/>
        </authorList>
    </citation>
    <scope>NUCLEOTIDE SEQUENCE [LARGE SCALE GENOMIC DNA]</scope>
    <source>
        <strain evidence="7">DASCIFA01</strain>
        <tissue evidence="7">Testis</tissue>
    </source>
</reference>
<proteinExistence type="evidence at protein level"/>
<feature type="domain" description="CHORD" evidence="6">
    <location>
        <begin position="163"/>
        <end position="222"/>
    </location>
</feature>
<organism evidence="7 8">
    <name type="scientific">Labeo rohita</name>
    <name type="common">Indian major carp</name>
    <name type="synonym">Cyprinus rohita</name>
    <dbReference type="NCBI Taxonomy" id="84645"/>
    <lineage>
        <taxon>Eukaryota</taxon>
        <taxon>Metazoa</taxon>
        <taxon>Chordata</taxon>
        <taxon>Craniata</taxon>
        <taxon>Vertebrata</taxon>
        <taxon>Euteleostomi</taxon>
        <taxon>Actinopterygii</taxon>
        <taxon>Neopterygii</taxon>
        <taxon>Teleostei</taxon>
        <taxon>Ostariophysi</taxon>
        <taxon>Cypriniformes</taxon>
        <taxon>Cyprinidae</taxon>
        <taxon>Labeoninae</taxon>
        <taxon>Labeonini</taxon>
        <taxon>Labeo</taxon>
    </lineage>
</organism>
<comment type="caution">
    <text evidence="7">The sequence shown here is derived from an EMBL/GenBank/DDBJ whole genome shotgun (WGS) entry which is preliminary data.</text>
</comment>
<dbReference type="Proteomes" id="UP000290572">
    <property type="component" value="Unassembled WGS sequence"/>
</dbReference>
<feature type="compositionally biased region" description="Acidic residues" evidence="4">
    <location>
        <begin position="348"/>
        <end position="362"/>
    </location>
</feature>
<feature type="region of interest" description="Disordered" evidence="4">
    <location>
        <begin position="320"/>
        <end position="371"/>
    </location>
</feature>
<dbReference type="InterPro" id="IPR039790">
    <property type="entry name" value="CHRD1"/>
</dbReference>
<name>A0A498MY33_LABRO</name>
<evidence type="ECO:0000259" key="5">
    <source>
        <dbReference type="PROSITE" id="PS51203"/>
    </source>
</evidence>
<dbReference type="EMBL" id="QBIY01012612">
    <property type="protein sequence ID" value="RXN21527.1"/>
    <property type="molecule type" value="Genomic_DNA"/>
</dbReference>
<evidence type="ECO:0007829" key="9">
    <source>
        <dbReference type="PeptideAtlas" id="A0A498MY33"/>
    </source>
</evidence>
<protein>
    <submittedName>
        <fullName evidence="7">Cysteine and histidine-rich domain-containing 1-like protein</fullName>
    </submittedName>
</protein>
<dbReference type="InterPro" id="IPR007052">
    <property type="entry name" value="CS_dom"/>
</dbReference>
<dbReference type="PANTHER" id="PTHR46983:SF2">
    <property type="entry name" value="INTEGRIN SUBUNIT BETA 1 BINDING PROTEIN 2"/>
    <property type="match status" value="1"/>
</dbReference>
<dbReference type="InterPro" id="IPR008978">
    <property type="entry name" value="HSP20-like_chaperone"/>
</dbReference>
<feature type="compositionally biased region" description="Acidic residues" evidence="4">
    <location>
        <begin position="330"/>
        <end position="339"/>
    </location>
</feature>
<feature type="domain" description="CS" evidence="5">
    <location>
        <begin position="232"/>
        <end position="321"/>
    </location>
</feature>
<accession>A0A498MY33</accession>
<dbReference type="Pfam" id="PF04968">
    <property type="entry name" value="CHORD"/>
    <property type="match status" value="2"/>
</dbReference>
<feature type="compositionally biased region" description="Basic and acidic residues" evidence="4">
    <location>
        <begin position="64"/>
        <end position="87"/>
    </location>
</feature>
<keyword evidence="1" id="KW-0479">Metal-binding</keyword>
<dbReference type="PANTHER" id="PTHR46983">
    <property type="entry name" value="CYSTEINE AND HISTIDINE-RICH DOMAIN-CONTAINING PROTEIN 1"/>
    <property type="match status" value="1"/>
</dbReference>
<dbReference type="Gene3D" id="2.60.40.790">
    <property type="match status" value="1"/>
</dbReference>
<dbReference type="SUPFAM" id="SSF49764">
    <property type="entry name" value="HSP20-like chaperones"/>
    <property type="match status" value="1"/>
</dbReference>
<gene>
    <name evidence="7" type="ORF">ROHU_024106</name>
</gene>
<evidence type="ECO:0000256" key="4">
    <source>
        <dbReference type="SAM" id="MobiDB-lite"/>
    </source>
</evidence>
<evidence type="ECO:0000313" key="7">
    <source>
        <dbReference type="EMBL" id="RXN21527.1"/>
    </source>
</evidence>
<keyword evidence="9" id="KW-1267">Proteomics identification</keyword>
<feature type="region of interest" description="Disordered" evidence="4">
    <location>
        <begin position="61"/>
        <end position="87"/>
    </location>
</feature>
<feature type="domain" description="CHORD" evidence="6">
    <location>
        <begin position="5"/>
        <end position="64"/>
    </location>
</feature>